<dbReference type="STRING" id="7868.ENSCMIP00000011678"/>
<dbReference type="GeneTree" id="ENSGT00970000195146"/>
<proteinExistence type="inferred from homology"/>
<dbReference type="PANTHER" id="PTHR46749">
    <property type="entry name" value="COMPLEX III ASSEMBLY FACTOR LYRM7"/>
    <property type="match status" value="1"/>
</dbReference>
<evidence type="ECO:0000256" key="3">
    <source>
        <dbReference type="ARBA" id="ARBA00023128"/>
    </source>
</evidence>
<dbReference type="CDD" id="cd20267">
    <property type="entry name" value="Complex1_LYR_LYRM7"/>
    <property type="match status" value="1"/>
</dbReference>
<evidence type="ECO:0000256" key="2">
    <source>
        <dbReference type="ARBA" id="ARBA00009508"/>
    </source>
</evidence>
<reference evidence="5" key="5">
    <citation type="submission" date="2025-09" db="UniProtKB">
        <authorList>
            <consortium name="Ensembl"/>
        </authorList>
    </citation>
    <scope>IDENTIFICATION</scope>
</reference>
<reference evidence="6" key="2">
    <citation type="journal article" date="2007" name="PLoS Biol.">
        <title>Survey sequencing and comparative analysis of the elephant shark (Callorhinchus milii) genome.</title>
        <authorList>
            <person name="Venkatesh B."/>
            <person name="Kirkness E.F."/>
            <person name="Loh Y.H."/>
            <person name="Halpern A.L."/>
            <person name="Lee A.P."/>
            <person name="Johnson J."/>
            <person name="Dandona N."/>
            <person name="Viswanathan L.D."/>
            <person name="Tay A."/>
            <person name="Venter J.C."/>
            <person name="Strausberg R.L."/>
            <person name="Brenner S."/>
        </authorList>
    </citation>
    <scope>NUCLEOTIDE SEQUENCE [LARGE SCALE GENOMIC DNA]</scope>
</reference>
<comment type="subcellular location">
    <subcellularLocation>
        <location evidence="1">Mitochondrion matrix</location>
    </subcellularLocation>
</comment>
<dbReference type="GO" id="GO:0005759">
    <property type="term" value="C:mitochondrial matrix"/>
    <property type="evidence" value="ECO:0007669"/>
    <property type="project" value="UniProtKB-SubCell"/>
</dbReference>
<keyword evidence="4" id="KW-0143">Chaperone</keyword>
<evidence type="ECO:0000313" key="6">
    <source>
        <dbReference type="Proteomes" id="UP000314986"/>
    </source>
</evidence>
<organism evidence="5 6">
    <name type="scientific">Callorhinchus milii</name>
    <name type="common">Ghost shark</name>
    <dbReference type="NCBI Taxonomy" id="7868"/>
    <lineage>
        <taxon>Eukaryota</taxon>
        <taxon>Metazoa</taxon>
        <taxon>Chordata</taxon>
        <taxon>Craniata</taxon>
        <taxon>Vertebrata</taxon>
        <taxon>Chondrichthyes</taxon>
        <taxon>Holocephali</taxon>
        <taxon>Chimaeriformes</taxon>
        <taxon>Callorhinchidae</taxon>
        <taxon>Callorhinchus</taxon>
    </lineage>
</organism>
<dbReference type="InterPro" id="IPR045298">
    <property type="entry name" value="Complex1_LYR_LYRM7"/>
</dbReference>
<dbReference type="Proteomes" id="UP000314986">
    <property type="component" value="Unassembled WGS sequence"/>
</dbReference>
<comment type="similarity">
    <text evidence="2">Belongs to the complex I LYR family.</text>
</comment>
<reference evidence="6" key="3">
    <citation type="journal article" date="2014" name="Nature">
        <title>Elephant shark genome provides unique insights into gnathostome evolution.</title>
        <authorList>
            <consortium name="International Elephant Shark Genome Sequencing Consortium"/>
            <person name="Venkatesh B."/>
            <person name="Lee A.P."/>
            <person name="Ravi V."/>
            <person name="Maurya A.K."/>
            <person name="Lian M.M."/>
            <person name="Swann J.B."/>
            <person name="Ohta Y."/>
            <person name="Flajnik M.F."/>
            <person name="Sutoh Y."/>
            <person name="Kasahara M."/>
            <person name="Hoon S."/>
            <person name="Gangu V."/>
            <person name="Roy S.W."/>
            <person name="Irimia M."/>
            <person name="Korzh V."/>
            <person name="Kondrychyn I."/>
            <person name="Lim Z.W."/>
            <person name="Tay B.H."/>
            <person name="Tohari S."/>
            <person name="Kong K.W."/>
            <person name="Ho S."/>
            <person name="Lorente-Galdos B."/>
            <person name="Quilez J."/>
            <person name="Marques-Bonet T."/>
            <person name="Raney B.J."/>
            <person name="Ingham P.W."/>
            <person name="Tay A."/>
            <person name="Hillier L.W."/>
            <person name="Minx P."/>
            <person name="Boehm T."/>
            <person name="Wilson R.K."/>
            <person name="Brenner S."/>
            <person name="Warren W.C."/>
        </authorList>
    </citation>
    <scope>NUCLEOTIDE SEQUENCE [LARGE SCALE GENOMIC DNA]</scope>
</reference>
<gene>
    <name evidence="5" type="primary">lyrm7</name>
</gene>
<dbReference type="GO" id="GO:0034551">
    <property type="term" value="P:mitochondrial respiratory chain complex III assembly"/>
    <property type="evidence" value="ECO:0007669"/>
    <property type="project" value="InterPro"/>
</dbReference>
<keyword evidence="6" id="KW-1185">Reference proteome</keyword>
<name>A0A4W3H4F6_CALMI</name>
<evidence type="ECO:0000256" key="1">
    <source>
        <dbReference type="ARBA" id="ARBA00004305"/>
    </source>
</evidence>
<dbReference type="AlphaFoldDB" id="A0A4W3H4F6"/>
<dbReference type="Ensembl" id="ENSCMIT00000011963.1">
    <property type="protein sequence ID" value="ENSCMIP00000011678.1"/>
    <property type="gene ID" value="ENSCMIG00000006053.1"/>
</dbReference>
<evidence type="ECO:0000313" key="5">
    <source>
        <dbReference type="Ensembl" id="ENSCMIP00000011678.1"/>
    </source>
</evidence>
<dbReference type="InParanoid" id="A0A4W3H4F6"/>
<dbReference type="GO" id="GO:0044183">
    <property type="term" value="F:protein folding chaperone"/>
    <property type="evidence" value="ECO:0007669"/>
    <property type="project" value="TreeGrafter"/>
</dbReference>
<keyword evidence="3" id="KW-0496">Mitochondrion</keyword>
<accession>A0A4W3H4F6</accession>
<protein>
    <submittedName>
        <fullName evidence="5">Uncharacterized protein</fullName>
    </submittedName>
</protein>
<evidence type="ECO:0000256" key="4">
    <source>
        <dbReference type="ARBA" id="ARBA00023186"/>
    </source>
</evidence>
<reference evidence="5" key="4">
    <citation type="submission" date="2025-08" db="UniProtKB">
        <authorList>
            <consortium name="Ensembl"/>
        </authorList>
    </citation>
    <scope>IDENTIFICATION</scope>
</reference>
<reference evidence="6" key="1">
    <citation type="journal article" date="2006" name="Science">
        <title>Ancient noncoding elements conserved in the human genome.</title>
        <authorList>
            <person name="Venkatesh B."/>
            <person name="Kirkness E.F."/>
            <person name="Loh Y.H."/>
            <person name="Halpern A.L."/>
            <person name="Lee A.P."/>
            <person name="Johnson J."/>
            <person name="Dandona N."/>
            <person name="Viswanathan L.D."/>
            <person name="Tay A."/>
            <person name="Venter J.C."/>
            <person name="Strausberg R.L."/>
            <person name="Brenner S."/>
        </authorList>
    </citation>
    <scope>NUCLEOTIDE SEQUENCE [LARGE SCALE GENOMIC DNA]</scope>
</reference>
<dbReference type="PANTHER" id="PTHR46749:SF1">
    <property type="entry name" value="COMPLEX III ASSEMBLY FACTOR LYRM7"/>
    <property type="match status" value="1"/>
</dbReference>
<dbReference type="InterPro" id="IPR050435">
    <property type="entry name" value="MZM1/LYRM7"/>
</dbReference>
<sequence>QENQPNRNGDLCDCGVSYGATCTVGGAELVTYEGHGAALSAAKQKINSEFRKNLAESSPEKITQLLKLGSDVEVVLRTSVIQGVHIDHNKILLRPTKEVLQDNAPFHDTPRKDT</sequence>